<sequence length="447" mass="50220">MSEYYAALKASLTTLLQQKKITQMQFDSAYELYSRYQIYIEQDMKINWSKVKPVSDSNMQKYQELSTPSEEQIKQSLKQVAVLKLNGGLGTSMGCDGPKSLLPVRDGLCFLDFTVKQIEFINKKYDISVPLVLMNSFNTETQTKEHLSNVKNVELIHFNQFELPRMDASTKLPVECSESAKYYPPGHGYVYECLKQTGTLQKLVERGIKWIFISNSDNLGAVLDEKIATFVTKSQFDFLSEQTPKTLADVKGGILMDYEGQTRLLETAQVPPENIKDFCDIVMFKSFNVNNLWINAESLLKVEKLDLDIIVNPKKAEGISVIQLEVAAGAAISSFKKVTGLQIPRERFAPVKKSSDLLILQSDCFKVKDNFQLVSTGSAPLVTINCNVVEFQEMFKNVPSLKDCTKIDIMGKVVVGKNVIIKGSLIVAEGECLILQDNSTYIDNVQQ</sequence>
<reference evidence="8" key="2">
    <citation type="submission" date="2020-12" db="EMBL/GenBank/DDBJ databases">
        <title>New Spironucleus salmonicida genome in near-complete chromosomes.</title>
        <authorList>
            <person name="Xu F."/>
            <person name="Kurt Z."/>
            <person name="Jimenez-Gonzalez A."/>
            <person name="Astvaldsson A."/>
            <person name="Andersson J.O."/>
            <person name="Svard S.G."/>
        </authorList>
    </citation>
    <scope>NUCLEOTIDE SEQUENCE</scope>
    <source>
        <strain evidence="8">ATCC 50377</strain>
    </source>
</reference>
<dbReference type="FunFam" id="3.90.550.10:FF:000002">
    <property type="entry name" value="UTP--glucose-1-phosphate uridylyltransferase"/>
    <property type="match status" value="1"/>
</dbReference>
<gene>
    <name evidence="7" type="ORF">SS50377_17301</name>
    <name evidence="8" type="ORF">SS50377_20318</name>
</gene>
<dbReference type="VEuPathDB" id="GiardiaDB:SS50377_20318"/>
<dbReference type="SUPFAM" id="SSF53448">
    <property type="entry name" value="Nucleotide-diphospho-sugar transferases"/>
    <property type="match status" value="1"/>
</dbReference>
<keyword evidence="4 7" id="KW-0548">Nucleotidyltransferase</keyword>
<evidence type="ECO:0000256" key="3">
    <source>
        <dbReference type="ARBA" id="ARBA00022679"/>
    </source>
</evidence>
<dbReference type="InterPro" id="IPR016267">
    <property type="entry name" value="UDPGP_trans"/>
</dbReference>
<evidence type="ECO:0000256" key="5">
    <source>
        <dbReference type="PIRSR" id="PIRSR000806-1"/>
    </source>
</evidence>
<dbReference type="GO" id="GO:0003983">
    <property type="term" value="F:UTP:glucose-1-phosphate uridylyltransferase activity"/>
    <property type="evidence" value="ECO:0007669"/>
    <property type="project" value="UniProtKB-EC"/>
</dbReference>
<reference evidence="7 8" key="1">
    <citation type="journal article" date="2014" name="PLoS Genet.">
        <title>The Genome of Spironucleus salmonicida Highlights a Fish Pathogen Adapted to Fluctuating Environments.</title>
        <authorList>
            <person name="Xu F."/>
            <person name="Jerlstrom-Hultqvist J."/>
            <person name="Einarsson E."/>
            <person name="Astvaldsson A."/>
            <person name="Svard S.G."/>
            <person name="Andersson J.O."/>
        </authorList>
    </citation>
    <scope>NUCLEOTIDE SEQUENCE</scope>
    <source>
        <strain evidence="8">ATCC 50377</strain>
    </source>
</reference>
<feature type="binding site" evidence="6">
    <location>
        <position position="217"/>
    </location>
    <ligand>
        <name>UTP</name>
        <dbReference type="ChEBI" id="CHEBI:46398"/>
    </ligand>
</feature>
<evidence type="ECO:0000256" key="1">
    <source>
        <dbReference type="ARBA" id="ARBA00010401"/>
    </source>
</evidence>
<name>V6LEP8_9EUKA</name>
<evidence type="ECO:0000256" key="2">
    <source>
        <dbReference type="ARBA" id="ARBA00012415"/>
    </source>
</evidence>
<dbReference type="Pfam" id="PF01704">
    <property type="entry name" value="UDPGP"/>
    <property type="match status" value="1"/>
</dbReference>
<dbReference type="InterPro" id="IPR029044">
    <property type="entry name" value="Nucleotide-diphossugar_trans"/>
</dbReference>
<proteinExistence type="inferred from homology"/>
<dbReference type="InterPro" id="IPR002618">
    <property type="entry name" value="UDPGP_fam"/>
</dbReference>
<dbReference type="Gene3D" id="2.160.10.10">
    <property type="entry name" value="Hexapeptide repeat proteins"/>
    <property type="match status" value="1"/>
</dbReference>
<comment type="similarity">
    <text evidence="1">Belongs to the UDPGP type 1 family.</text>
</comment>
<keyword evidence="3 7" id="KW-0808">Transferase</keyword>
<evidence type="ECO:0000313" key="7">
    <source>
        <dbReference type="EMBL" id="EST43000.1"/>
    </source>
</evidence>
<dbReference type="Gene3D" id="3.90.550.10">
    <property type="entry name" value="Spore Coat Polysaccharide Biosynthesis Protein SpsA, Chain A"/>
    <property type="match status" value="1"/>
</dbReference>
<evidence type="ECO:0000256" key="4">
    <source>
        <dbReference type="ARBA" id="ARBA00022695"/>
    </source>
</evidence>
<dbReference type="PANTHER" id="PTHR43511">
    <property type="match status" value="1"/>
</dbReference>
<evidence type="ECO:0000313" key="9">
    <source>
        <dbReference type="Proteomes" id="UP000018208"/>
    </source>
</evidence>
<dbReference type="EMBL" id="KI546147">
    <property type="protein sequence ID" value="EST43000.1"/>
    <property type="molecule type" value="Genomic_DNA"/>
</dbReference>
<organism evidence="7">
    <name type="scientific">Spironucleus salmonicida</name>
    <dbReference type="NCBI Taxonomy" id="348837"/>
    <lineage>
        <taxon>Eukaryota</taxon>
        <taxon>Metamonada</taxon>
        <taxon>Diplomonadida</taxon>
        <taxon>Hexamitidae</taxon>
        <taxon>Hexamitinae</taxon>
        <taxon>Spironucleus</taxon>
    </lineage>
</organism>
<dbReference type="EC" id="2.7.7.9" evidence="2"/>
<evidence type="ECO:0000256" key="6">
    <source>
        <dbReference type="PIRSR" id="PIRSR000806-2"/>
    </source>
</evidence>
<evidence type="ECO:0000313" key="8">
    <source>
        <dbReference type="EMBL" id="KAH0576970.1"/>
    </source>
</evidence>
<feature type="binding site" evidence="6">
    <location>
        <position position="160"/>
    </location>
    <ligand>
        <name>UTP</name>
        <dbReference type="ChEBI" id="CHEBI:46398"/>
    </ligand>
</feature>
<dbReference type="EMBL" id="AUWU02000001">
    <property type="protein sequence ID" value="KAH0576970.1"/>
    <property type="molecule type" value="Genomic_DNA"/>
</dbReference>
<protein>
    <recommendedName>
        <fullName evidence="2">UTP--glucose-1-phosphate uridylyltransferase</fullName>
        <ecNumber evidence="2">2.7.7.9</ecNumber>
    </recommendedName>
</protein>
<feature type="binding site" evidence="6">
    <location>
        <position position="99"/>
    </location>
    <ligand>
        <name>UTP</name>
        <dbReference type="ChEBI" id="CHEBI:46398"/>
    </ligand>
</feature>
<feature type="binding site" evidence="6">
    <location>
        <position position="352"/>
    </location>
    <ligand>
        <name>UTP</name>
        <dbReference type="ChEBI" id="CHEBI:46398"/>
    </ligand>
</feature>
<dbReference type="AlphaFoldDB" id="V6LEP8"/>
<feature type="binding site" evidence="5">
    <location>
        <position position="187"/>
    </location>
    <ligand>
        <name>substrate</name>
    </ligand>
</feature>
<dbReference type="Proteomes" id="UP000018208">
    <property type="component" value="Unassembled WGS sequence"/>
</dbReference>
<dbReference type="OrthoDB" id="932129at2759"/>
<dbReference type="PIRSF" id="PIRSF000806">
    <property type="entry name" value="UDPGP"/>
    <property type="match status" value="1"/>
</dbReference>
<keyword evidence="9" id="KW-1185">Reference proteome</keyword>
<feature type="binding site" evidence="6">
    <location>
        <position position="186"/>
    </location>
    <ligand>
        <name>UTP</name>
        <dbReference type="ChEBI" id="CHEBI:46398"/>
    </ligand>
</feature>
<accession>V6LEP8</accession>
<dbReference type="GO" id="GO:0006011">
    <property type="term" value="P:UDP-alpha-D-glucose metabolic process"/>
    <property type="evidence" value="ECO:0007669"/>
    <property type="project" value="InterPro"/>
</dbReference>